<dbReference type="EMBL" id="JAFBMS010000183">
    <property type="protein sequence ID" value="KAG9333715.1"/>
    <property type="molecule type" value="Genomic_DNA"/>
</dbReference>
<protein>
    <submittedName>
        <fullName evidence="2">Uncharacterized protein</fullName>
    </submittedName>
</protein>
<gene>
    <name evidence="2" type="ORF">JZ751_010649</name>
</gene>
<evidence type="ECO:0000313" key="3">
    <source>
        <dbReference type="Proteomes" id="UP000824540"/>
    </source>
</evidence>
<feature type="region of interest" description="Disordered" evidence="1">
    <location>
        <begin position="600"/>
        <end position="637"/>
    </location>
</feature>
<feature type="compositionally biased region" description="Polar residues" evidence="1">
    <location>
        <begin position="318"/>
        <end position="336"/>
    </location>
</feature>
<proteinExistence type="predicted"/>
<dbReference type="Proteomes" id="UP000824540">
    <property type="component" value="Unassembled WGS sequence"/>
</dbReference>
<feature type="region of interest" description="Disordered" evidence="1">
    <location>
        <begin position="32"/>
        <end position="90"/>
    </location>
</feature>
<sequence>MMAFANLFSSFPNKSLHVADCATDGRLNTGADHSQIIDEHKKSTAGRDERTAVRSWNGQQREPKGRQVDPSIQQMPFTSGMGGRNQKNRPRKEGTEWLWDYGTSVPQCEQPCSTTSRKRKRKKNNQERRDESDFTRDLELYQETKNSQPPTPVTNPSQQAGGSAQKKAKGMNFQAKERPGETRCHNRNRGKAGGGKKGPGPGVRNNKQSSRNQRHGQKGQRGGAQPKENRKKVVLSQDYINKHTMEVQGRHICKYFLRGACIKALNTEPVQMEESPVVQDSTPLPPATPQLTVDLSNNVVTVRPNFYCSSVPSECKSQESSTLHQSGTGLNMQGGNPSHPGVSQGLEKVPHALTHSLTVLEPRKERIVEDAQDDFGSLVVQEPGEVSGPKQATSILKTLFQHLSPTKEDEENLQVCSTELGGAGSEDDVNRMSGDLVAEKMQVFGMPLRPQETKGCPDWLNSFEACPSPHDAETYQGEAAPLLRTLSRQEAEGEETLREEPMLVPLEPVPGVAGMDPRPLPRTAAITLPLPPFAWTIEWSPEDLPHLPLPCSASPSPHSQNPIVNASELPRCSPAPSRMQLESPAVHYLPVQALSGLIRPSYTNSKESRPKRVESAEVGGTKGEQTGSVLKDLFKSL</sequence>
<feature type="compositionally biased region" description="Basic and acidic residues" evidence="1">
    <location>
        <begin position="124"/>
        <end position="139"/>
    </location>
</feature>
<organism evidence="2 3">
    <name type="scientific">Albula glossodonta</name>
    <name type="common">roundjaw bonefish</name>
    <dbReference type="NCBI Taxonomy" id="121402"/>
    <lineage>
        <taxon>Eukaryota</taxon>
        <taxon>Metazoa</taxon>
        <taxon>Chordata</taxon>
        <taxon>Craniata</taxon>
        <taxon>Vertebrata</taxon>
        <taxon>Euteleostomi</taxon>
        <taxon>Actinopterygii</taxon>
        <taxon>Neopterygii</taxon>
        <taxon>Teleostei</taxon>
        <taxon>Albuliformes</taxon>
        <taxon>Albulidae</taxon>
        <taxon>Albula</taxon>
    </lineage>
</organism>
<feature type="compositionally biased region" description="Basic and acidic residues" evidence="1">
    <location>
        <begin position="606"/>
        <end position="615"/>
    </location>
</feature>
<keyword evidence="3" id="KW-1185">Reference proteome</keyword>
<reference evidence="2" key="1">
    <citation type="thesis" date="2021" institute="BYU ScholarsArchive" country="Provo, UT, USA">
        <title>Applications of and Algorithms for Genome Assembly and Genomic Analyses with an Emphasis on Marine Teleosts.</title>
        <authorList>
            <person name="Pickett B.D."/>
        </authorList>
    </citation>
    <scope>NUCLEOTIDE SEQUENCE</scope>
    <source>
        <strain evidence="2">HI-2016</strain>
    </source>
</reference>
<feature type="compositionally biased region" description="Polar residues" evidence="1">
    <location>
        <begin position="143"/>
        <end position="162"/>
    </location>
</feature>
<dbReference type="OrthoDB" id="411372at2759"/>
<accession>A0A8T2MZW7</accession>
<feature type="compositionally biased region" description="Gly residues" evidence="1">
    <location>
        <begin position="191"/>
        <end position="201"/>
    </location>
</feature>
<evidence type="ECO:0000313" key="2">
    <source>
        <dbReference type="EMBL" id="KAG9333715.1"/>
    </source>
</evidence>
<dbReference type="AlphaFoldDB" id="A0A8T2MZW7"/>
<feature type="compositionally biased region" description="Basic and acidic residues" evidence="1">
    <location>
        <begin position="175"/>
        <end position="184"/>
    </location>
</feature>
<evidence type="ECO:0000256" key="1">
    <source>
        <dbReference type="SAM" id="MobiDB-lite"/>
    </source>
</evidence>
<name>A0A8T2MZW7_9TELE</name>
<feature type="region of interest" description="Disordered" evidence="1">
    <location>
        <begin position="108"/>
        <end position="232"/>
    </location>
</feature>
<comment type="caution">
    <text evidence="2">The sequence shown here is derived from an EMBL/GenBank/DDBJ whole genome shotgun (WGS) entry which is preliminary data.</text>
</comment>
<feature type="compositionally biased region" description="Basic and acidic residues" evidence="1">
    <location>
        <begin position="35"/>
        <end position="52"/>
    </location>
</feature>
<feature type="region of interest" description="Disordered" evidence="1">
    <location>
        <begin position="318"/>
        <end position="345"/>
    </location>
</feature>